<organism evidence="2 3">
    <name type="scientific">Thalassiosira oceanica</name>
    <name type="common">Marine diatom</name>
    <dbReference type="NCBI Taxonomy" id="159749"/>
    <lineage>
        <taxon>Eukaryota</taxon>
        <taxon>Sar</taxon>
        <taxon>Stramenopiles</taxon>
        <taxon>Ochrophyta</taxon>
        <taxon>Bacillariophyta</taxon>
        <taxon>Coscinodiscophyceae</taxon>
        <taxon>Thalassiosirophycidae</taxon>
        <taxon>Thalassiosirales</taxon>
        <taxon>Thalassiosiraceae</taxon>
        <taxon>Thalassiosira</taxon>
    </lineage>
</organism>
<reference evidence="2 3" key="1">
    <citation type="journal article" date="2012" name="Genome Biol.">
        <title>Genome and low-iron response of an oceanic diatom adapted to chronic iron limitation.</title>
        <authorList>
            <person name="Lommer M."/>
            <person name="Specht M."/>
            <person name="Roy A.S."/>
            <person name="Kraemer L."/>
            <person name="Andreson R."/>
            <person name="Gutowska M.A."/>
            <person name="Wolf J."/>
            <person name="Bergner S.V."/>
            <person name="Schilhabel M.B."/>
            <person name="Klostermeier U.C."/>
            <person name="Beiko R.G."/>
            <person name="Rosenstiel P."/>
            <person name="Hippler M."/>
            <person name="Laroche J."/>
        </authorList>
    </citation>
    <scope>NUCLEOTIDE SEQUENCE [LARGE SCALE GENOMIC DNA]</scope>
    <source>
        <strain evidence="2 3">CCMP1005</strain>
    </source>
</reference>
<feature type="non-terminal residue" evidence="2">
    <location>
        <position position="1"/>
    </location>
</feature>
<proteinExistence type="predicted"/>
<feature type="compositionally biased region" description="Pro residues" evidence="1">
    <location>
        <begin position="120"/>
        <end position="131"/>
    </location>
</feature>
<sequence length="131" mass="13874">LANDVVEVCRGVARPDAPVVHGPAPRRGGRGVLVPRHDGRPVDREEDQVADAAQVQRALDAGVLVAVPPSAYCDRKAVVFVRTVRSDEPPREWDGWLAVGAVPPPRRRRARPPGGGTGGPTPPGPPRPRTG</sequence>
<feature type="region of interest" description="Disordered" evidence="1">
    <location>
        <begin position="90"/>
        <end position="131"/>
    </location>
</feature>
<evidence type="ECO:0000256" key="1">
    <source>
        <dbReference type="SAM" id="MobiDB-lite"/>
    </source>
</evidence>
<evidence type="ECO:0000313" key="3">
    <source>
        <dbReference type="Proteomes" id="UP000266841"/>
    </source>
</evidence>
<dbReference type="EMBL" id="AGNL01037681">
    <property type="protein sequence ID" value="EJK53495.1"/>
    <property type="molecule type" value="Genomic_DNA"/>
</dbReference>
<comment type="caution">
    <text evidence="2">The sequence shown here is derived from an EMBL/GenBank/DDBJ whole genome shotgun (WGS) entry which is preliminary data.</text>
</comment>
<accession>K0RJU3</accession>
<keyword evidence="3" id="KW-1185">Reference proteome</keyword>
<gene>
    <name evidence="2" type="ORF">THAOC_27063</name>
</gene>
<dbReference type="Proteomes" id="UP000266841">
    <property type="component" value="Unassembled WGS sequence"/>
</dbReference>
<protein>
    <submittedName>
        <fullName evidence="2">Uncharacterized protein</fullName>
    </submittedName>
</protein>
<evidence type="ECO:0000313" key="2">
    <source>
        <dbReference type="EMBL" id="EJK53495.1"/>
    </source>
</evidence>
<name>K0RJU3_THAOC</name>
<feature type="region of interest" description="Disordered" evidence="1">
    <location>
        <begin position="18"/>
        <end position="45"/>
    </location>
</feature>
<dbReference type="AlphaFoldDB" id="K0RJU3"/>